<sequence length="198" mass="21847">MEGGVGEGEQHRLQTPVGNFLIIVLCCSEMESIKRRETSTLRQGAGDKKAQCVGIYDRAILQRVGRTPEQHRQHFSTLAFSEIGRQFVYTQKLTDACWRWLLAEDHDAGEIINLVVLEQFVAQLLKGQRLDKAIQLAEDHLVAYPGAGEPSSSSLSLMFPLLPTSNLSLSPLPKSGGPLPRNPLLNPVLSLPLPLSRI</sequence>
<comment type="caution">
    <text evidence="1">The sequence shown here is derived from an EMBL/GenBank/DDBJ whole genome shotgun (WGS) entry which is preliminary data.</text>
</comment>
<proteinExistence type="predicted"/>
<name>A0ACC5XUY6_PANGG</name>
<dbReference type="EMBL" id="CM040481">
    <property type="protein sequence ID" value="MCI4394953.1"/>
    <property type="molecule type" value="Genomic_DNA"/>
</dbReference>
<gene>
    <name evidence="1" type="ORF">PGIGA_G00174790</name>
</gene>
<organism evidence="1 2">
    <name type="scientific">Pangasianodon gigas</name>
    <name type="common">Mekong giant catfish</name>
    <name type="synonym">Pangasius gigas</name>
    <dbReference type="NCBI Taxonomy" id="30993"/>
    <lineage>
        <taxon>Eukaryota</taxon>
        <taxon>Metazoa</taxon>
        <taxon>Chordata</taxon>
        <taxon>Craniata</taxon>
        <taxon>Vertebrata</taxon>
        <taxon>Euteleostomi</taxon>
        <taxon>Actinopterygii</taxon>
        <taxon>Neopterygii</taxon>
        <taxon>Teleostei</taxon>
        <taxon>Ostariophysi</taxon>
        <taxon>Siluriformes</taxon>
        <taxon>Pangasiidae</taxon>
        <taxon>Pangasianodon</taxon>
    </lineage>
</organism>
<protein>
    <submittedName>
        <fullName evidence="1">Uncharacterized protein</fullName>
    </submittedName>
</protein>
<keyword evidence="2" id="KW-1185">Reference proteome</keyword>
<reference evidence="1 2" key="1">
    <citation type="journal article" date="2022" name="bioRxiv">
        <title>An ancient truncated duplication of the anti-Mullerian hormone receptor type 2 gene is a potential conserved master sex determinant in the Pangasiidae catfish family.</title>
        <authorList>
            <person name="Wen M."/>
            <person name="Pan Q."/>
            <person name="Jouanno E."/>
            <person name="Montfort J."/>
            <person name="Zahm M."/>
            <person name="Cabau C."/>
            <person name="Klopp C."/>
            <person name="Iampietro C."/>
            <person name="Roques C."/>
            <person name="Bouchez O."/>
            <person name="Castinel A."/>
            <person name="Donnadieu C."/>
            <person name="Parrinello H."/>
            <person name="Poncet C."/>
            <person name="Belmonte E."/>
            <person name="Gautier V."/>
            <person name="Avarre J.-C."/>
            <person name="Dugue R."/>
            <person name="Gustiano R."/>
            <person name="Ha T.T.T."/>
            <person name="Campet M."/>
            <person name="Sriphairoj K."/>
            <person name="Ribolli J."/>
            <person name="de Almeida F.L."/>
            <person name="Desvignes T."/>
            <person name="Postlethwait J.H."/>
            <person name="Bucao C.F."/>
            <person name="Robinson-Rechavi M."/>
            <person name="Bobe J."/>
            <person name="Herpin A."/>
            <person name="Guiguen Y."/>
        </authorList>
    </citation>
    <scope>NUCLEOTIDE SEQUENCE [LARGE SCALE GENOMIC DNA]</scope>
    <source>
        <strain evidence="1">YG-Dec2019</strain>
    </source>
</reference>
<evidence type="ECO:0000313" key="1">
    <source>
        <dbReference type="EMBL" id="MCI4394953.1"/>
    </source>
</evidence>
<dbReference type="Proteomes" id="UP000829447">
    <property type="component" value="Linkage Group LG28"/>
</dbReference>
<evidence type="ECO:0000313" key="2">
    <source>
        <dbReference type="Proteomes" id="UP000829447"/>
    </source>
</evidence>
<accession>A0ACC5XUY6</accession>